<keyword evidence="5" id="KW-1185">Reference proteome</keyword>
<proteinExistence type="predicted"/>
<evidence type="ECO:0000256" key="2">
    <source>
        <dbReference type="ARBA" id="ARBA00023315"/>
    </source>
</evidence>
<dbReference type="EC" id="2.3.1.-" evidence="4"/>
<dbReference type="InterPro" id="IPR016890">
    <property type="entry name" value="UCP028520"/>
</dbReference>
<dbReference type="RefSeq" id="WP_216967151.1">
    <property type="nucleotide sequence ID" value="NZ_JAHOPB010000004.1"/>
</dbReference>
<dbReference type="PIRSF" id="PIRSF028520">
    <property type="entry name" value="UCP028520"/>
    <property type="match status" value="1"/>
</dbReference>
<dbReference type="PROSITE" id="PS51186">
    <property type="entry name" value="GNAT"/>
    <property type="match status" value="1"/>
</dbReference>
<dbReference type="CDD" id="cd04301">
    <property type="entry name" value="NAT_SF"/>
    <property type="match status" value="1"/>
</dbReference>
<evidence type="ECO:0000313" key="4">
    <source>
        <dbReference type="EMBL" id="MBU8877248.1"/>
    </source>
</evidence>
<evidence type="ECO:0000313" key="5">
    <source>
        <dbReference type="Proteomes" id="UP000727907"/>
    </source>
</evidence>
<dbReference type="GO" id="GO:0016746">
    <property type="term" value="F:acyltransferase activity"/>
    <property type="evidence" value="ECO:0007669"/>
    <property type="project" value="UniProtKB-KW"/>
</dbReference>
<dbReference type="Pfam" id="PF00583">
    <property type="entry name" value="Acetyltransf_1"/>
    <property type="match status" value="1"/>
</dbReference>
<dbReference type="InterPro" id="IPR000182">
    <property type="entry name" value="GNAT_dom"/>
</dbReference>
<dbReference type="InterPro" id="IPR050832">
    <property type="entry name" value="Bact_Acetyltransf"/>
</dbReference>
<name>A0ABS6IVM6_9HYPH</name>
<keyword evidence="1 4" id="KW-0808">Transferase</keyword>
<protein>
    <submittedName>
        <fullName evidence="4">GNAT family N-acetyltransferase</fullName>
        <ecNumber evidence="4">2.3.1.-</ecNumber>
    </submittedName>
</protein>
<comment type="caution">
    <text evidence="4">The sequence shown here is derived from an EMBL/GenBank/DDBJ whole genome shotgun (WGS) entry which is preliminary data.</text>
</comment>
<dbReference type="PANTHER" id="PTHR43877">
    <property type="entry name" value="AMINOALKYLPHOSPHONATE N-ACETYLTRANSFERASE-RELATED-RELATED"/>
    <property type="match status" value="1"/>
</dbReference>
<evidence type="ECO:0000259" key="3">
    <source>
        <dbReference type="PROSITE" id="PS51186"/>
    </source>
</evidence>
<keyword evidence="2 4" id="KW-0012">Acyltransferase</keyword>
<sequence>MTAPRPVAAHDEATILALNNAHAIELSWLAPERLSQLLRQAFYARCIGEGAAFLMAFDEGADYDSPNYLWFRERHRRFVYVDRIVVDPAMRKRGLAHCLYEDLFRHAADAGHDRVVCEVNSNPPNPASDAFHEALGFVEVGHAVLHGGAKTVRYLARSFVPAP</sequence>
<evidence type="ECO:0000256" key="1">
    <source>
        <dbReference type="ARBA" id="ARBA00022679"/>
    </source>
</evidence>
<dbReference type="Proteomes" id="UP000727907">
    <property type="component" value="Unassembled WGS sequence"/>
</dbReference>
<gene>
    <name evidence="4" type="ORF">KQ910_26000</name>
</gene>
<organism evidence="4 5">
    <name type="scientific">Reyranella humidisoli</name>
    <dbReference type="NCBI Taxonomy" id="2849149"/>
    <lineage>
        <taxon>Bacteria</taxon>
        <taxon>Pseudomonadati</taxon>
        <taxon>Pseudomonadota</taxon>
        <taxon>Alphaproteobacteria</taxon>
        <taxon>Hyphomicrobiales</taxon>
        <taxon>Reyranellaceae</taxon>
        <taxon>Reyranella</taxon>
    </lineage>
</organism>
<reference evidence="4 5" key="1">
    <citation type="submission" date="2021-06" db="EMBL/GenBank/DDBJ databases">
        <authorList>
            <person name="Lee D.H."/>
        </authorList>
    </citation>
    <scope>NUCLEOTIDE SEQUENCE [LARGE SCALE GENOMIC DNA]</scope>
    <source>
        <strain evidence="4 5">MMS21-HV4-11</strain>
    </source>
</reference>
<dbReference type="EMBL" id="JAHOPB010000004">
    <property type="protein sequence ID" value="MBU8877248.1"/>
    <property type="molecule type" value="Genomic_DNA"/>
</dbReference>
<feature type="domain" description="N-acetyltransferase" evidence="3">
    <location>
        <begin position="2"/>
        <end position="161"/>
    </location>
</feature>
<dbReference type="PANTHER" id="PTHR43877:SF2">
    <property type="entry name" value="AMINOALKYLPHOSPHONATE N-ACETYLTRANSFERASE-RELATED"/>
    <property type="match status" value="1"/>
</dbReference>
<accession>A0ABS6IVM6</accession>